<dbReference type="InterPro" id="IPR051126">
    <property type="entry name" value="Thiosulfate_sulfurtransferase"/>
</dbReference>
<dbReference type="SUPFAM" id="SSF52821">
    <property type="entry name" value="Rhodanese/Cell cycle control phosphatase"/>
    <property type="match status" value="2"/>
</dbReference>
<sequence>MTSVSTTTIVDVAWLRDAISASPSDVAVIEVTGDESHDGGAGVIPGSRSIHWKPLLWHDTRRELATARTLAGRLRDLGVGADTEVVLAGAPTQFAAYAIWVATVAGVADRLHYLDGGLAAWSAAGFGETSRAVLPAASTPPASTPPVSTLPAPTRPTPSHPRPSVVIDRAGVENAIGSASTGIVDLRSPQEFSGQRVSPETEIIDHGAQRHGRIPGARALHVAELLDDDTRILPVDQLRERVRAADLDSATDLVFYCRLSHRAALGWLIFDEVLGDSRVRVYDGSWTEWGSVVGAPIEL</sequence>
<protein>
    <recommendedName>
        <fullName evidence="3">Sulfurtransferase</fullName>
    </recommendedName>
</protein>
<dbReference type="CDD" id="cd01449">
    <property type="entry name" value="TST_Repeat_2"/>
    <property type="match status" value="1"/>
</dbReference>
<dbReference type="PROSITE" id="PS50206">
    <property type="entry name" value="RHODANESE_3"/>
    <property type="match status" value="2"/>
</dbReference>
<name>A0AAU4JYJ9_9NOCA</name>
<dbReference type="InterPro" id="IPR001307">
    <property type="entry name" value="Thiosulphate_STrfase_CS"/>
</dbReference>
<evidence type="ECO:0000313" key="6">
    <source>
        <dbReference type="EMBL" id="WUM18895.1"/>
    </source>
</evidence>
<feature type="domain" description="Rhodanese" evidence="5">
    <location>
        <begin position="212"/>
        <end position="298"/>
    </location>
</feature>
<feature type="region of interest" description="Disordered" evidence="4">
    <location>
        <begin position="135"/>
        <end position="162"/>
    </location>
</feature>
<evidence type="ECO:0000313" key="7">
    <source>
        <dbReference type="Proteomes" id="UP001432128"/>
    </source>
</evidence>
<dbReference type="PROSITE" id="PS00683">
    <property type="entry name" value="RHODANESE_2"/>
    <property type="match status" value="1"/>
</dbReference>
<evidence type="ECO:0000256" key="3">
    <source>
        <dbReference type="RuleBase" id="RU000507"/>
    </source>
</evidence>
<dbReference type="Gene3D" id="3.40.250.10">
    <property type="entry name" value="Rhodanese-like domain"/>
    <property type="match status" value="2"/>
</dbReference>
<organism evidence="6 7">
    <name type="scientific">Williamsia herbipolensis</name>
    <dbReference type="NCBI Taxonomy" id="1603258"/>
    <lineage>
        <taxon>Bacteria</taxon>
        <taxon>Bacillati</taxon>
        <taxon>Actinomycetota</taxon>
        <taxon>Actinomycetes</taxon>
        <taxon>Mycobacteriales</taxon>
        <taxon>Nocardiaceae</taxon>
        <taxon>Williamsia</taxon>
    </lineage>
</organism>
<proteinExistence type="predicted"/>
<keyword evidence="7" id="KW-1185">Reference proteome</keyword>
<dbReference type="RefSeq" id="WP_328856470.1">
    <property type="nucleotide sequence ID" value="NZ_CP108021.1"/>
</dbReference>
<dbReference type="Pfam" id="PF00581">
    <property type="entry name" value="Rhodanese"/>
    <property type="match status" value="2"/>
</dbReference>
<keyword evidence="3" id="KW-0808">Transferase</keyword>
<accession>A0AAU4JYJ9</accession>
<dbReference type="GO" id="GO:0004792">
    <property type="term" value="F:thiosulfate-cyanide sulfurtransferase activity"/>
    <property type="evidence" value="ECO:0007669"/>
    <property type="project" value="UniProtKB-EC"/>
</dbReference>
<evidence type="ECO:0000259" key="5">
    <source>
        <dbReference type="PROSITE" id="PS50206"/>
    </source>
</evidence>
<dbReference type="PANTHER" id="PTHR43855:SF1">
    <property type="entry name" value="THIOSULFATE SULFURTRANSFERASE"/>
    <property type="match status" value="1"/>
</dbReference>
<dbReference type="SMART" id="SM00450">
    <property type="entry name" value="RHOD"/>
    <property type="match status" value="2"/>
</dbReference>
<evidence type="ECO:0000256" key="2">
    <source>
        <dbReference type="ARBA" id="ARBA00047549"/>
    </source>
</evidence>
<gene>
    <name evidence="6" type="ORF">OG579_14310</name>
</gene>
<feature type="domain" description="Rhodanese" evidence="5">
    <location>
        <begin position="22"/>
        <end position="130"/>
    </location>
</feature>
<keyword evidence="1" id="KW-0677">Repeat</keyword>
<feature type="compositionally biased region" description="Low complexity" evidence="4">
    <location>
        <begin position="135"/>
        <end position="152"/>
    </location>
</feature>
<dbReference type="EMBL" id="CP108021">
    <property type="protein sequence ID" value="WUM18895.1"/>
    <property type="molecule type" value="Genomic_DNA"/>
</dbReference>
<dbReference type="InterPro" id="IPR036873">
    <property type="entry name" value="Rhodanese-like_dom_sf"/>
</dbReference>
<dbReference type="InterPro" id="IPR001763">
    <property type="entry name" value="Rhodanese-like_dom"/>
</dbReference>
<dbReference type="AlphaFoldDB" id="A0AAU4JYJ9"/>
<dbReference type="KEGG" id="whr:OG579_14310"/>
<evidence type="ECO:0000256" key="4">
    <source>
        <dbReference type="SAM" id="MobiDB-lite"/>
    </source>
</evidence>
<dbReference type="PANTHER" id="PTHR43855">
    <property type="entry name" value="THIOSULFATE SULFURTRANSFERASE"/>
    <property type="match status" value="1"/>
</dbReference>
<evidence type="ECO:0000256" key="1">
    <source>
        <dbReference type="ARBA" id="ARBA00022737"/>
    </source>
</evidence>
<comment type="catalytic activity">
    <reaction evidence="2">
        <text>thiosulfate + hydrogen cyanide = thiocyanate + sulfite + 2 H(+)</text>
        <dbReference type="Rhea" id="RHEA:16881"/>
        <dbReference type="ChEBI" id="CHEBI:15378"/>
        <dbReference type="ChEBI" id="CHEBI:17359"/>
        <dbReference type="ChEBI" id="CHEBI:18022"/>
        <dbReference type="ChEBI" id="CHEBI:18407"/>
        <dbReference type="ChEBI" id="CHEBI:33542"/>
        <dbReference type="EC" id="2.8.1.1"/>
    </reaction>
</comment>
<dbReference type="Proteomes" id="UP001432128">
    <property type="component" value="Chromosome"/>
</dbReference>
<reference evidence="6 7" key="1">
    <citation type="submission" date="2022-10" db="EMBL/GenBank/DDBJ databases">
        <title>The complete genomes of actinobacterial strains from the NBC collection.</title>
        <authorList>
            <person name="Joergensen T.S."/>
            <person name="Alvarez Arevalo M."/>
            <person name="Sterndorff E.B."/>
            <person name="Faurdal D."/>
            <person name="Vuksanovic O."/>
            <person name="Mourched A.-S."/>
            <person name="Charusanti P."/>
            <person name="Shaw S."/>
            <person name="Blin K."/>
            <person name="Weber T."/>
        </authorList>
    </citation>
    <scope>NUCLEOTIDE SEQUENCE [LARGE SCALE GENOMIC DNA]</scope>
    <source>
        <strain evidence="6 7">NBC_00319</strain>
    </source>
</reference>